<reference evidence="1" key="1">
    <citation type="submission" date="2021-12" db="EMBL/GenBank/DDBJ databases">
        <title>Prjna785345.</title>
        <authorList>
            <person name="Rujirawat T."/>
            <person name="Krajaejun T."/>
        </authorList>
    </citation>
    <scope>NUCLEOTIDE SEQUENCE</scope>
    <source>
        <strain evidence="1">Pi057C3</strain>
    </source>
</reference>
<evidence type="ECO:0000313" key="1">
    <source>
        <dbReference type="EMBL" id="KAJ0394554.1"/>
    </source>
</evidence>
<name>A0AAD5Q6Z9_PYTIN</name>
<dbReference type="InterPro" id="IPR036598">
    <property type="entry name" value="GOLD_dom_sf"/>
</dbReference>
<gene>
    <name evidence="1" type="ORF">P43SY_010606</name>
</gene>
<dbReference type="EMBL" id="JAKCXM010000401">
    <property type="protein sequence ID" value="KAJ0394554.1"/>
    <property type="molecule type" value="Genomic_DNA"/>
</dbReference>
<dbReference type="Gene3D" id="2.60.120.680">
    <property type="entry name" value="GOLD domain"/>
    <property type="match status" value="1"/>
</dbReference>
<comment type="caution">
    <text evidence="1">The sequence shown here is derived from an EMBL/GenBank/DDBJ whole genome shotgun (WGS) entry which is preliminary data.</text>
</comment>
<dbReference type="AlphaFoldDB" id="A0AAD5Q6Z9"/>
<proteinExistence type="predicted"/>
<dbReference type="SUPFAM" id="SSF101576">
    <property type="entry name" value="Supernatant protein factor (SPF), C-terminal domain"/>
    <property type="match status" value="1"/>
</dbReference>
<evidence type="ECO:0008006" key="3">
    <source>
        <dbReference type="Google" id="ProtNLM"/>
    </source>
</evidence>
<keyword evidence="2" id="KW-1185">Reference proteome</keyword>
<dbReference type="Proteomes" id="UP001209570">
    <property type="component" value="Unassembled WGS sequence"/>
</dbReference>
<protein>
    <recommendedName>
        <fullName evidence="3">GOLD domain-containing protein</fullName>
    </recommendedName>
</protein>
<accession>A0AAD5Q6Z9</accession>
<evidence type="ECO:0000313" key="2">
    <source>
        <dbReference type="Proteomes" id="UP001209570"/>
    </source>
</evidence>
<organism evidence="1 2">
    <name type="scientific">Pythium insidiosum</name>
    <name type="common">Pythiosis disease agent</name>
    <dbReference type="NCBI Taxonomy" id="114742"/>
    <lineage>
        <taxon>Eukaryota</taxon>
        <taxon>Sar</taxon>
        <taxon>Stramenopiles</taxon>
        <taxon>Oomycota</taxon>
        <taxon>Peronosporomycetes</taxon>
        <taxon>Pythiales</taxon>
        <taxon>Pythiaceae</taxon>
        <taxon>Pythium</taxon>
    </lineage>
</organism>
<sequence length="282" mass="31515">MLSPSNSNSGAWPSALSTAAAPVDNAEERRRDAIALVLAPSPWTPLVVRRGSVADVSVKIALDDVENEGDEACIVLEFVVEAFDVGFVVLENGRPMHELTRVAAPTLDEARGTDSPVATFTNVIDPVKRASIYTLRWDNSYSFVRHKQVQYRFAVLSRRAFATAELAVTDLHHRRQRPPLHGASVKPQLSKRLALERRLTVDETTMEQTRIVEELQRCVTDMVSTFVTDPDRPLHEGSTREFIIAFETVLRNGIKMHGAIQISFVCPKLAPFMLEWLKLSLK</sequence>